<keyword evidence="3" id="KW-1185">Reference proteome</keyword>
<dbReference type="AlphaFoldDB" id="A0A5B7GMZ8"/>
<evidence type="ECO:0000313" key="2">
    <source>
        <dbReference type="EMBL" id="MPC58855.1"/>
    </source>
</evidence>
<organism evidence="2 3">
    <name type="scientific">Portunus trituberculatus</name>
    <name type="common">Swimming crab</name>
    <name type="synonym">Neptunus trituberculatus</name>
    <dbReference type="NCBI Taxonomy" id="210409"/>
    <lineage>
        <taxon>Eukaryota</taxon>
        <taxon>Metazoa</taxon>
        <taxon>Ecdysozoa</taxon>
        <taxon>Arthropoda</taxon>
        <taxon>Crustacea</taxon>
        <taxon>Multicrustacea</taxon>
        <taxon>Malacostraca</taxon>
        <taxon>Eumalacostraca</taxon>
        <taxon>Eucarida</taxon>
        <taxon>Decapoda</taxon>
        <taxon>Pleocyemata</taxon>
        <taxon>Brachyura</taxon>
        <taxon>Eubrachyura</taxon>
        <taxon>Portunoidea</taxon>
        <taxon>Portunidae</taxon>
        <taxon>Portuninae</taxon>
        <taxon>Portunus</taxon>
    </lineage>
</organism>
<proteinExistence type="predicted"/>
<name>A0A5B7GMZ8_PORTR</name>
<evidence type="ECO:0000256" key="1">
    <source>
        <dbReference type="SAM" id="MobiDB-lite"/>
    </source>
</evidence>
<comment type="caution">
    <text evidence="2">The sequence shown here is derived from an EMBL/GenBank/DDBJ whole genome shotgun (WGS) entry which is preliminary data.</text>
</comment>
<sequence length="64" mass="6908">MTQASSADRNKRGYTTPPISTLHYTSGFPTSFSFSASPLLHPNDASLPLLAFTLLPRLCLPTQA</sequence>
<gene>
    <name evidence="2" type="ORF">E2C01_052865</name>
</gene>
<dbReference type="Proteomes" id="UP000324222">
    <property type="component" value="Unassembled WGS sequence"/>
</dbReference>
<accession>A0A5B7GMZ8</accession>
<feature type="region of interest" description="Disordered" evidence="1">
    <location>
        <begin position="1"/>
        <end position="24"/>
    </location>
</feature>
<evidence type="ECO:0000313" key="3">
    <source>
        <dbReference type="Proteomes" id="UP000324222"/>
    </source>
</evidence>
<dbReference type="EMBL" id="VSRR010016043">
    <property type="protein sequence ID" value="MPC58855.1"/>
    <property type="molecule type" value="Genomic_DNA"/>
</dbReference>
<protein>
    <submittedName>
        <fullName evidence="2">Uncharacterized protein</fullName>
    </submittedName>
</protein>
<reference evidence="2 3" key="1">
    <citation type="submission" date="2019-05" db="EMBL/GenBank/DDBJ databases">
        <title>Another draft genome of Portunus trituberculatus and its Hox gene families provides insights of decapod evolution.</title>
        <authorList>
            <person name="Jeong J.-H."/>
            <person name="Song I."/>
            <person name="Kim S."/>
            <person name="Choi T."/>
            <person name="Kim D."/>
            <person name="Ryu S."/>
            <person name="Kim W."/>
        </authorList>
    </citation>
    <scope>NUCLEOTIDE SEQUENCE [LARGE SCALE GENOMIC DNA]</scope>
    <source>
        <tissue evidence="2">Muscle</tissue>
    </source>
</reference>